<gene>
    <name evidence="2" type="ORF">R3P38DRAFT_3273937</name>
</gene>
<evidence type="ECO:0000313" key="2">
    <source>
        <dbReference type="EMBL" id="KAK7018900.1"/>
    </source>
</evidence>
<keyword evidence="3" id="KW-1185">Reference proteome</keyword>
<name>A0AAW0B1E1_9AGAR</name>
<accession>A0AAW0B1E1</accession>
<dbReference type="AlphaFoldDB" id="A0AAW0B1E1"/>
<evidence type="ECO:0000256" key="1">
    <source>
        <dbReference type="SAM" id="MobiDB-lite"/>
    </source>
</evidence>
<reference evidence="2 3" key="1">
    <citation type="journal article" date="2024" name="J Genomics">
        <title>Draft genome sequencing and assembly of Favolaschia claudopus CIRM-BRFM 2984 isolated from oak limbs.</title>
        <authorList>
            <person name="Navarro D."/>
            <person name="Drula E."/>
            <person name="Chaduli D."/>
            <person name="Cazenave R."/>
            <person name="Ahrendt S."/>
            <person name="Wang J."/>
            <person name="Lipzen A."/>
            <person name="Daum C."/>
            <person name="Barry K."/>
            <person name="Grigoriev I.V."/>
            <person name="Favel A."/>
            <person name="Rosso M.N."/>
            <person name="Martin F."/>
        </authorList>
    </citation>
    <scope>NUCLEOTIDE SEQUENCE [LARGE SCALE GENOMIC DNA]</scope>
    <source>
        <strain evidence="2 3">CIRM-BRFM 2984</strain>
    </source>
</reference>
<evidence type="ECO:0000313" key="3">
    <source>
        <dbReference type="Proteomes" id="UP001362999"/>
    </source>
</evidence>
<feature type="compositionally biased region" description="Low complexity" evidence="1">
    <location>
        <begin position="132"/>
        <end position="154"/>
    </location>
</feature>
<dbReference type="EMBL" id="JAWWNJ010000045">
    <property type="protein sequence ID" value="KAK7018900.1"/>
    <property type="molecule type" value="Genomic_DNA"/>
</dbReference>
<organism evidence="2 3">
    <name type="scientific">Favolaschia claudopus</name>
    <dbReference type="NCBI Taxonomy" id="2862362"/>
    <lineage>
        <taxon>Eukaryota</taxon>
        <taxon>Fungi</taxon>
        <taxon>Dikarya</taxon>
        <taxon>Basidiomycota</taxon>
        <taxon>Agaricomycotina</taxon>
        <taxon>Agaricomycetes</taxon>
        <taxon>Agaricomycetidae</taxon>
        <taxon>Agaricales</taxon>
        <taxon>Marasmiineae</taxon>
        <taxon>Mycenaceae</taxon>
        <taxon>Favolaschia</taxon>
    </lineage>
</organism>
<feature type="region of interest" description="Disordered" evidence="1">
    <location>
        <begin position="132"/>
        <end position="155"/>
    </location>
</feature>
<protein>
    <submittedName>
        <fullName evidence="2">Uncharacterized protein</fullName>
    </submittedName>
</protein>
<feature type="region of interest" description="Disordered" evidence="1">
    <location>
        <begin position="231"/>
        <end position="252"/>
    </location>
</feature>
<sequence length="318" mass="35091">MLSTWYAFRCRSFGEYRCSKTLNLGDARFLSLSAGSKWFLIPHSRCGEHLSEITLTHSCSKNLATYRPPKSKALIRANILKAPLLCILEPCLASHNLIVTPVVVLILDNLRPILNGAEVAFLFYHPLSPYLSSRSPNSSRSRTTPPTPSSSWDSLNDEMYPSSIHRFLTGCEAGGIKPVVFGFAPHAFAIDSPGSRPFHTCDDPFLSLTPRKHTITTPSAPRPATFKRILSPPLTHSPDPRSPLSSLSAPTFRSRSPCMVHGERERYTLHNDVAPVGASPPFHTPRITRHVTKGGVVPRSRPPSRSLAARRNKVVLMA</sequence>
<comment type="caution">
    <text evidence="2">The sequence shown here is derived from an EMBL/GenBank/DDBJ whole genome shotgun (WGS) entry which is preliminary data.</text>
</comment>
<proteinExistence type="predicted"/>
<dbReference type="Proteomes" id="UP001362999">
    <property type="component" value="Unassembled WGS sequence"/>
</dbReference>